<feature type="transmembrane region" description="Helical" evidence="11">
    <location>
        <begin position="380"/>
        <end position="403"/>
    </location>
</feature>
<feature type="domain" description="Ig-like" evidence="13">
    <location>
        <begin position="14"/>
        <end position="126"/>
    </location>
</feature>
<dbReference type="EMBL" id="KV951674">
    <property type="protein sequence ID" value="PIO25085.1"/>
    <property type="molecule type" value="Genomic_DNA"/>
</dbReference>
<keyword evidence="4 12" id="KW-0732">Signal</keyword>
<feature type="domain" description="Ig-like" evidence="13">
    <location>
        <begin position="135"/>
        <end position="239"/>
    </location>
</feature>
<protein>
    <recommendedName>
        <fullName evidence="13">Ig-like domain-containing protein</fullName>
    </recommendedName>
</protein>
<reference evidence="15" key="1">
    <citation type="journal article" date="2017" name="Nat. Commun.">
        <title>The North American bullfrog draft genome provides insight into hormonal regulation of long noncoding RNA.</title>
        <authorList>
            <person name="Hammond S.A."/>
            <person name="Warren R.L."/>
            <person name="Vandervalk B.P."/>
            <person name="Kucuk E."/>
            <person name="Khan H."/>
            <person name="Gibb E.A."/>
            <person name="Pandoh P."/>
            <person name="Kirk H."/>
            <person name="Zhao Y."/>
            <person name="Jones M."/>
            <person name="Mungall A.J."/>
            <person name="Coope R."/>
            <person name="Pleasance S."/>
            <person name="Moore R.A."/>
            <person name="Holt R.A."/>
            <person name="Round J.M."/>
            <person name="Ohora S."/>
            <person name="Walle B.V."/>
            <person name="Veldhoen N."/>
            <person name="Helbing C.C."/>
            <person name="Birol I."/>
        </authorList>
    </citation>
    <scope>NUCLEOTIDE SEQUENCE [LARGE SCALE GENOMIC DNA]</scope>
</reference>
<dbReference type="InterPro" id="IPR007110">
    <property type="entry name" value="Ig-like_dom"/>
</dbReference>
<accession>A0A2G9RBD2</accession>
<evidence type="ECO:0000256" key="6">
    <source>
        <dbReference type="ARBA" id="ARBA00023136"/>
    </source>
</evidence>
<dbReference type="Proteomes" id="UP000228934">
    <property type="component" value="Unassembled WGS sequence"/>
</dbReference>
<dbReference type="PROSITE" id="PS50835">
    <property type="entry name" value="IG_LIKE"/>
    <property type="match status" value="3"/>
</dbReference>
<evidence type="ECO:0000256" key="10">
    <source>
        <dbReference type="ARBA" id="ARBA00023319"/>
    </source>
</evidence>
<organism evidence="14 15">
    <name type="scientific">Aquarana catesbeiana</name>
    <name type="common">American bullfrog</name>
    <name type="synonym">Rana catesbeiana</name>
    <dbReference type="NCBI Taxonomy" id="8400"/>
    <lineage>
        <taxon>Eukaryota</taxon>
        <taxon>Metazoa</taxon>
        <taxon>Chordata</taxon>
        <taxon>Craniata</taxon>
        <taxon>Vertebrata</taxon>
        <taxon>Euteleostomi</taxon>
        <taxon>Amphibia</taxon>
        <taxon>Batrachia</taxon>
        <taxon>Anura</taxon>
        <taxon>Neobatrachia</taxon>
        <taxon>Ranoidea</taxon>
        <taxon>Ranidae</taxon>
        <taxon>Aquarana</taxon>
    </lineage>
</organism>
<keyword evidence="10" id="KW-0393">Immunoglobulin domain</keyword>
<keyword evidence="8" id="KW-0675">Receptor</keyword>
<evidence type="ECO:0000259" key="13">
    <source>
        <dbReference type="PROSITE" id="PS50835"/>
    </source>
</evidence>
<dbReference type="GO" id="GO:0009897">
    <property type="term" value="C:external side of plasma membrane"/>
    <property type="evidence" value="ECO:0007669"/>
    <property type="project" value="TreeGrafter"/>
</dbReference>
<keyword evidence="2" id="KW-1003">Cell membrane</keyword>
<dbReference type="GO" id="GO:0071222">
    <property type="term" value="P:cellular response to lipopolysaccharide"/>
    <property type="evidence" value="ECO:0007669"/>
    <property type="project" value="TreeGrafter"/>
</dbReference>
<evidence type="ECO:0000313" key="15">
    <source>
        <dbReference type="Proteomes" id="UP000228934"/>
    </source>
</evidence>
<dbReference type="PANTHER" id="PTHR25466:SF14">
    <property type="entry name" value="BUTYROPHILIN SUBFAMILY 2 MEMBER A2-LIKE-RELATED"/>
    <property type="match status" value="1"/>
</dbReference>
<sequence>ILCCLLILGITGSPVCVHQVKTRTVQSGGSVTIPCSYVNPRKPDEDVRVIWGETDGEYCSSGKDIIVSSSGKVTEKYKGRLYREKDPYRNRTEYITITGLESTKRQRFCCQLYNMSHNYVFKDSIQGTLLQFTDTEYITQLDEVMAVSGEEVIIPCYYSKNTSTLTKVTWYYAKEHTTCTDTRIQEWSNAHQYGRYSVVNFKQDVSLRIHNIKLYDQQSFCCVISTSNKGETLESKQFTMLIVADYQPSWDQPTNEISVQEGHSVLLSCSYTLPSDQYTERDVLRVNVYWRVGNVTGLYAYHPYQEMVHSTYRHRTSITEMINLMIKGVTKADNTSFYCFVVVKLCKGDNQCEDKIQYGGGTKLNINEPPQMSHIGRETLILAAYLAVKFFFTVILVVLGCVYGRAKSTKRST</sequence>
<dbReference type="OrthoDB" id="6152887at2759"/>
<keyword evidence="3 11" id="KW-0812">Transmembrane</keyword>
<dbReference type="AlphaFoldDB" id="A0A2G9RBD2"/>
<evidence type="ECO:0000256" key="7">
    <source>
        <dbReference type="ARBA" id="ARBA00023157"/>
    </source>
</evidence>
<evidence type="ECO:0000256" key="1">
    <source>
        <dbReference type="ARBA" id="ARBA00004251"/>
    </source>
</evidence>
<keyword evidence="9" id="KW-0325">Glycoprotein</keyword>
<gene>
    <name evidence="14" type="ORF">AB205_0027780</name>
</gene>
<evidence type="ECO:0000256" key="5">
    <source>
        <dbReference type="ARBA" id="ARBA00022989"/>
    </source>
</evidence>
<evidence type="ECO:0000256" key="8">
    <source>
        <dbReference type="ARBA" id="ARBA00023170"/>
    </source>
</evidence>
<dbReference type="Pfam" id="PF07686">
    <property type="entry name" value="V-set"/>
    <property type="match status" value="1"/>
</dbReference>
<dbReference type="GO" id="GO:0031295">
    <property type="term" value="P:T cell costimulation"/>
    <property type="evidence" value="ECO:0007669"/>
    <property type="project" value="TreeGrafter"/>
</dbReference>
<evidence type="ECO:0000256" key="9">
    <source>
        <dbReference type="ARBA" id="ARBA00023180"/>
    </source>
</evidence>
<keyword evidence="7" id="KW-1015">Disulfide bond</keyword>
<evidence type="ECO:0000256" key="11">
    <source>
        <dbReference type="SAM" id="Phobius"/>
    </source>
</evidence>
<proteinExistence type="predicted"/>
<dbReference type="GO" id="GO:0007166">
    <property type="term" value="P:cell surface receptor signaling pathway"/>
    <property type="evidence" value="ECO:0007669"/>
    <property type="project" value="TreeGrafter"/>
</dbReference>
<dbReference type="SMART" id="SM00409">
    <property type="entry name" value="IG"/>
    <property type="match status" value="3"/>
</dbReference>
<feature type="domain" description="Ig-like" evidence="13">
    <location>
        <begin position="248"/>
        <end position="341"/>
    </location>
</feature>
<keyword evidence="15" id="KW-1185">Reference proteome</keyword>
<feature type="signal peptide" evidence="12">
    <location>
        <begin position="1"/>
        <end position="22"/>
    </location>
</feature>
<keyword evidence="5 11" id="KW-1133">Transmembrane helix</keyword>
<evidence type="ECO:0000256" key="4">
    <source>
        <dbReference type="ARBA" id="ARBA00022729"/>
    </source>
</evidence>
<dbReference type="Gene3D" id="2.60.40.10">
    <property type="entry name" value="Immunoglobulins"/>
    <property type="match status" value="3"/>
</dbReference>
<evidence type="ECO:0000256" key="3">
    <source>
        <dbReference type="ARBA" id="ARBA00022692"/>
    </source>
</evidence>
<comment type="subcellular location">
    <subcellularLocation>
        <location evidence="1">Cell membrane</location>
        <topology evidence="1">Single-pass type I membrane protein</topology>
    </subcellularLocation>
</comment>
<dbReference type="GO" id="GO:0042130">
    <property type="term" value="P:negative regulation of T cell proliferation"/>
    <property type="evidence" value="ECO:0007669"/>
    <property type="project" value="TreeGrafter"/>
</dbReference>
<dbReference type="InterPro" id="IPR051713">
    <property type="entry name" value="T-cell_Activation_Regulation"/>
</dbReference>
<dbReference type="GO" id="GO:0042102">
    <property type="term" value="P:positive regulation of T cell proliferation"/>
    <property type="evidence" value="ECO:0007669"/>
    <property type="project" value="TreeGrafter"/>
</dbReference>
<evidence type="ECO:0000256" key="12">
    <source>
        <dbReference type="SAM" id="SignalP"/>
    </source>
</evidence>
<dbReference type="SUPFAM" id="SSF48726">
    <property type="entry name" value="Immunoglobulin"/>
    <property type="match status" value="3"/>
</dbReference>
<feature type="chain" id="PRO_5013574080" description="Ig-like domain-containing protein" evidence="12">
    <location>
        <begin position="23"/>
        <end position="413"/>
    </location>
</feature>
<dbReference type="InterPro" id="IPR013783">
    <property type="entry name" value="Ig-like_fold"/>
</dbReference>
<dbReference type="InterPro" id="IPR003599">
    <property type="entry name" value="Ig_sub"/>
</dbReference>
<dbReference type="GO" id="GO:0006955">
    <property type="term" value="P:immune response"/>
    <property type="evidence" value="ECO:0007669"/>
    <property type="project" value="TreeGrafter"/>
</dbReference>
<dbReference type="InterPro" id="IPR036179">
    <property type="entry name" value="Ig-like_dom_sf"/>
</dbReference>
<evidence type="ECO:0000256" key="2">
    <source>
        <dbReference type="ARBA" id="ARBA00022475"/>
    </source>
</evidence>
<dbReference type="PANTHER" id="PTHR25466">
    <property type="entry name" value="T-LYMPHOCYTE ACTIVATION ANTIGEN"/>
    <property type="match status" value="1"/>
</dbReference>
<evidence type="ECO:0000313" key="14">
    <source>
        <dbReference type="EMBL" id="PIO25085.1"/>
    </source>
</evidence>
<name>A0A2G9RBD2_AQUCT</name>
<keyword evidence="6 11" id="KW-0472">Membrane</keyword>
<feature type="non-terminal residue" evidence="14">
    <location>
        <position position="1"/>
    </location>
</feature>
<dbReference type="InterPro" id="IPR013106">
    <property type="entry name" value="Ig_V-set"/>
</dbReference>